<dbReference type="Pfam" id="PF02789">
    <property type="entry name" value="Peptidase_M17_N"/>
    <property type="match status" value="1"/>
</dbReference>
<dbReference type="Gene3D" id="3.40.220.10">
    <property type="entry name" value="Leucine Aminopeptidase, subunit E, domain 1"/>
    <property type="match status" value="1"/>
</dbReference>
<dbReference type="Pfam" id="PF00883">
    <property type="entry name" value="Peptidase_M17"/>
    <property type="match status" value="1"/>
</dbReference>
<dbReference type="Proteomes" id="UP000501058">
    <property type="component" value="Chromosome"/>
</dbReference>
<dbReference type="Gene3D" id="3.40.630.10">
    <property type="entry name" value="Zn peptidases"/>
    <property type="match status" value="1"/>
</dbReference>
<evidence type="ECO:0000256" key="4">
    <source>
        <dbReference type="ARBA" id="ARBA00022801"/>
    </source>
</evidence>
<evidence type="ECO:0000259" key="9">
    <source>
        <dbReference type="PROSITE" id="PS00631"/>
    </source>
</evidence>
<dbReference type="GO" id="GO:0006508">
    <property type="term" value="P:proteolysis"/>
    <property type="evidence" value="ECO:0007669"/>
    <property type="project" value="UniProtKB-KW"/>
</dbReference>
<evidence type="ECO:0000313" key="11">
    <source>
        <dbReference type="Proteomes" id="UP000501058"/>
    </source>
</evidence>
<reference evidence="10 11" key="1">
    <citation type="submission" date="2020-03" db="EMBL/GenBank/DDBJ databases">
        <title>Propioniciclava sp. nov., isolated from Hydrophilus acuminatus.</title>
        <authorList>
            <person name="Hyun D.-W."/>
            <person name="Bae J.-W."/>
        </authorList>
    </citation>
    <scope>NUCLEOTIDE SEQUENCE [LARGE SCALE GENOMIC DNA]</scope>
    <source>
        <strain evidence="10 11">HDW11</strain>
    </source>
</reference>
<evidence type="ECO:0000256" key="1">
    <source>
        <dbReference type="ARBA" id="ARBA00009528"/>
    </source>
</evidence>
<evidence type="ECO:0000256" key="8">
    <source>
        <dbReference type="ARBA" id="ARBA00050061"/>
    </source>
</evidence>
<keyword evidence="11" id="KW-1185">Reference proteome</keyword>
<evidence type="ECO:0000256" key="7">
    <source>
        <dbReference type="ARBA" id="ARBA00050021"/>
    </source>
</evidence>
<organism evidence="10 11">
    <name type="scientific">Propioniciclava coleopterorum</name>
    <dbReference type="NCBI Taxonomy" id="2714937"/>
    <lineage>
        <taxon>Bacteria</taxon>
        <taxon>Bacillati</taxon>
        <taxon>Actinomycetota</taxon>
        <taxon>Actinomycetes</taxon>
        <taxon>Propionibacteriales</taxon>
        <taxon>Propionibacteriaceae</taxon>
        <taxon>Propioniciclava</taxon>
    </lineage>
</organism>
<dbReference type="InterPro" id="IPR008283">
    <property type="entry name" value="Peptidase_M17_N"/>
</dbReference>
<dbReference type="InterPro" id="IPR043472">
    <property type="entry name" value="Macro_dom-like"/>
</dbReference>
<protein>
    <recommendedName>
        <fullName evidence="7">Probable cytosol aminopeptidase</fullName>
    </recommendedName>
    <alternativeName>
        <fullName evidence="8">Leucine aminopeptidase</fullName>
    </alternativeName>
    <alternativeName>
        <fullName evidence="5">Leucyl aminopeptidase</fullName>
    </alternativeName>
</protein>
<keyword evidence="4" id="KW-0378">Hydrolase</keyword>
<dbReference type="EMBL" id="CP049865">
    <property type="protein sequence ID" value="QIK73198.1"/>
    <property type="molecule type" value="Genomic_DNA"/>
</dbReference>
<dbReference type="InterPro" id="IPR000819">
    <property type="entry name" value="Peptidase_M17_C"/>
</dbReference>
<name>A0A6G7Y975_9ACTN</name>
<dbReference type="SUPFAM" id="SSF52949">
    <property type="entry name" value="Macro domain-like"/>
    <property type="match status" value="1"/>
</dbReference>
<keyword evidence="2 10" id="KW-0031">Aminopeptidase</keyword>
<dbReference type="PRINTS" id="PR00481">
    <property type="entry name" value="LAMNOPPTDASE"/>
</dbReference>
<dbReference type="PROSITE" id="PS00631">
    <property type="entry name" value="CYTOSOL_AP"/>
    <property type="match status" value="1"/>
</dbReference>
<dbReference type="PANTHER" id="PTHR11963">
    <property type="entry name" value="LEUCINE AMINOPEPTIDASE-RELATED"/>
    <property type="match status" value="1"/>
</dbReference>
<sequence>MAHPAPYPRFTLPARSLATAIGDAVPGGAEAVAHLVFAGEELPAITGIGPERSELLGFSGATGSALTLPTSEGPLLIAVGAGPRAEVSTAALRDAAAAAARAVMRVGELAIVVPETGLPDEEVSAALLEGAALARYVHRIGSDAETTALTNLTLIADAARHDALQDGLTRGHVTLAAAELARDLAGTPGGILTATRLGEVAQEYGERAGLTVEVFDEEQLVEMRLGGLLGVNLGSHEPPVMIKLRYEPAKPTGHVALVGKGIMYDSGGLALKPADAVHATMKNDMTGAAAILGAMTALRDLGCTTAVTGYLMCTDNMPGGKAMRLGDIIVMRDGRTVEVTNTDAEGRLVMADALVLATEEPVDAVVNIATLTGAAMRALGMEIAAVLGNNDGLITMVKAAADRVDEPVWELPLDRRYRAELDSPIADIRNMGGPNAGAITAALFLETFVKDRPWAHLDIAGTAQSERAQRWHNQGTTGFGARLLVDLAMRFDAGVL</sequence>
<dbReference type="PANTHER" id="PTHR11963:SF23">
    <property type="entry name" value="CYTOSOL AMINOPEPTIDASE"/>
    <property type="match status" value="1"/>
</dbReference>
<dbReference type="GO" id="GO:0005737">
    <property type="term" value="C:cytoplasm"/>
    <property type="evidence" value="ECO:0007669"/>
    <property type="project" value="InterPro"/>
</dbReference>
<accession>A0A6G7Y975</accession>
<feature type="domain" description="Cytosol aminopeptidase" evidence="9">
    <location>
        <begin position="341"/>
        <end position="348"/>
    </location>
</feature>
<dbReference type="KEGG" id="prv:G7070_14195"/>
<dbReference type="InterPro" id="IPR011356">
    <property type="entry name" value="Leucine_aapep/pepB"/>
</dbReference>
<evidence type="ECO:0000256" key="5">
    <source>
        <dbReference type="ARBA" id="ARBA00033172"/>
    </source>
</evidence>
<dbReference type="GO" id="GO:0070006">
    <property type="term" value="F:metalloaminopeptidase activity"/>
    <property type="evidence" value="ECO:0007669"/>
    <property type="project" value="InterPro"/>
</dbReference>
<comment type="function">
    <text evidence="6">Presumably involved in the processing and regular turnover of intracellular proteins. Catalyzes the removal of unsubstituted N-terminal amino acids from various peptides.</text>
</comment>
<comment type="similarity">
    <text evidence="1">Belongs to the peptidase M17 family.</text>
</comment>
<dbReference type="SUPFAM" id="SSF53187">
    <property type="entry name" value="Zn-dependent exopeptidases"/>
    <property type="match status" value="1"/>
</dbReference>
<dbReference type="RefSeq" id="WP_166234269.1">
    <property type="nucleotide sequence ID" value="NZ_CP049865.1"/>
</dbReference>
<evidence type="ECO:0000313" key="10">
    <source>
        <dbReference type="EMBL" id="QIK73198.1"/>
    </source>
</evidence>
<evidence type="ECO:0000256" key="6">
    <source>
        <dbReference type="ARBA" id="ARBA00049972"/>
    </source>
</evidence>
<evidence type="ECO:0000256" key="2">
    <source>
        <dbReference type="ARBA" id="ARBA00022438"/>
    </source>
</evidence>
<dbReference type="GO" id="GO:0030145">
    <property type="term" value="F:manganese ion binding"/>
    <property type="evidence" value="ECO:0007669"/>
    <property type="project" value="InterPro"/>
</dbReference>
<evidence type="ECO:0000256" key="3">
    <source>
        <dbReference type="ARBA" id="ARBA00022670"/>
    </source>
</evidence>
<proteinExistence type="inferred from homology"/>
<keyword evidence="3" id="KW-0645">Protease</keyword>
<dbReference type="AlphaFoldDB" id="A0A6G7Y975"/>
<dbReference type="CDD" id="cd00433">
    <property type="entry name" value="Peptidase_M17"/>
    <property type="match status" value="1"/>
</dbReference>
<gene>
    <name evidence="10" type="ORF">G7070_14195</name>
</gene>